<dbReference type="GO" id="GO:0030687">
    <property type="term" value="C:preribosome, large subunit precursor"/>
    <property type="evidence" value="ECO:0007669"/>
    <property type="project" value="TreeGrafter"/>
</dbReference>
<reference evidence="1" key="1">
    <citation type="submission" date="2022-08" db="EMBL/GenBank/DDBJ databases">
        <authorList>
            <consortium name="DOE Joint Genome Institute"/>
            <person name="Min B."/>
            <person name="Riley R."/>
            <person name="Sierra-Patev S."/>
            <person name="Naranjo-Ortiz M."/>
            <person name="Looney B."/>
            <person name="Konkel Z."/>
            <person name="Slot J.C."/>
            <person name="Sakamoto Y."/>
            <person name="Steenwyk J.L."/>
            <person name="Rokas A."/>
            <person name="Carro J."/>
            <person name="Camarero S."/>
            <person name="Ferreira P."/>
            <person name="Molpeceres G."/>
            <person name="Ruiz-Duenas F.J."/>
            <person name="Serrano A."/>
            <person name="Henrissat B."/>
            <person name="Drula E."/>
            <person name="Hughes K.W."/>
            <person name="Mata J.L."/>
            <person name="Ishikawa N.K."/>
            <person name="Vargas-Isla R."/>
            <person name="Ushijima S."/>
            <person name="Smith C.A."/>
            <person name="Ahrendt S."/>
            <person name="Andreopoulos W."/>
            <person name="He G."/>
            <person name="Labutti K."/>
            <person name="Lipzen A."/>
            <person name="Ng V."/>
            <person name="Sandor L."/>
            <person name="Barry K."/>
            <person name="Martinez A.T."/>
            <person name="Xiao Y."/>
            <person name="Gibbons J.G."/>
            <person name="Terashima K."/>
            <person name="Hibbett D.S."/>
            <person name="Grigoriev I.V."/>
        </authorList>
    </citation>
    <scope>NUCLEOTIDE SEQUENCE</scope>
    <source>
        <strain evidence="1">TFB9207</strain>
    </source>
</reference>
<dbReference type="EMBL" id="MU806184">
    <property type="protein sequence ID" value="KAJ3838409.1"/>
    <property type="molecule type" value="Genomic_DNA"/>
</dbReference>
<proteinExistence type="predicted"/>
<comment type="caution">
    <text evidence="1">The sequence shown here is derived from an EMBL/GenBank/DDBJ whole genome shotgun (WGS) entry which is preliminary data.</text>
</comment>
<dbReference type="GO" id="GO:0004519">
    <property type="term" value="F:endonuclease activity"/>
    <property type="evidence" value="ECO:0007669"/>
    <property type="project" value="InterPro"/>
</dbReference>
<dbReference type="InterPro" id="IPR007174">
    <property type="entry name" value="Las1"/>
</dbReference>
<dbReference type="AlphaFoldDB" id="A0AA38UE79"/>
<organism evidence="1 2">
    <name type="scientific">Lentinula raphanica</name>
    <dbReference type="NCBI Taxonomy" id="153919"/>
    <lineage>
        <taxon>Eukaryota</taxon>
        <taxon>Fungi</taxon>
        <taxon>Dikarya</taxon>
        <taxon>Basidiomycota</taxon>
        <taxon>Agaricomycotina</taxon>
        <taxon>Agaricomycetes</taxon>
        <taxon>Agaricomycetidae</taxon>
        <taxon>Agaricales</taxon>
        <taxon>Marasmiineae</taxon>
        <taxon>Omphalotaceae</taxon>
        <taxon>Lentinula</taxon>
    </lineage>
</organism>
<dbReference type="GO" id="GO:0000470">
    <property type="term" value="P:maturation of LSU-rRNA"/>
    <property type="evidence" value="ECO:0007669"/>
    <property type="project" value="TreeGrafter"/>
</dbReference>
<dbReference type="GO" id="GO:0090730">
    <property type="term" value="C:Las1 complex"/>
    <property type="evidence" value="ECO:0007669"/>
    <property type="project" value="InterPro"/>
</dbReference>
<sequence>MKLPRRVPWASIAELDEVCAAIYADESSLDSKTFAINRLTAWKAITSLPHAVDSTLSILAVIVQDDCSNTSGLVLRQSYSAAIIRMVNGLVDPLQFGVYARSIAAIAVQLGLPAWLVELRHAATHEDLPSLEVLRRAAQQSMTWLLHNYWLPTLDPSSAPQAEVTPLRPLEPILKEYKNIFKLVTRDTSLSKHYKQATANVFKDVEKWIAEATVAANVVNGEMGWEQADGQESRRSAREKWALEMFSDALIDKGGLIPLSKKKRVLSENSFTPPDASLKIWSPLLTNVQALHPEFSSVLLSRAIFRLKAMSTNVSESSTSSDPSYDATLARWIFWLVDKMGIDEGSEEDIRIEVVSSILTVLAPGSQPPTHTETNLDNLLSALCAGYPTVKSACTALRSPKLISSLVWNPEDISVMKDRLDALISLPTEDDQEMHVIEEIGPLSSAGWKLLDSSCWKPCPIGVSCVPVSQ</sequence>
<evidence type="ECO:0000313" key="2">
    <source>
        <dbReference type="Proteomes" id="UP001163846"/>
    </source>
</evidence>
<gene>
    <name evidence="1" type="ORF">F5878DRAFT_710175</name>
</gene>
<name>A0AA38UE79_9AGAR</name>
<evidence type="ECO:0000313" key="1">
    <source>
        <dbReference type="EMBL" id="KAJ3838409.1"/>
    </source>
</evidence>
<dbReference type="PANTHER" id="PTHR15002">
    <property type="entry name" value="RIBOSOMAL BIOGENESIS PROTEIN LAS1L"/>
    <property type="match status" value="1"/>
</dbReference>
<dbReference type="GO" id="GO:0000460">
    <property type="term" value="P:maturation of 5.8S rRNA"/>
    <property type="evidence" value="ECO:0007669"/>
    <property type="project" value="TreeGrafter"/>
</dbReference>
<dbReference type="Pfam" id="PF04031">
    <property type="entry name" value="Las1"/>
    <property type="match status" value="1"/>
</dbReference>
<accession>A0AA38UE79</accession>
<protein>
    <submittedName>
        <fullName evidence="1">Las1-like-domain-containing protein</fullName>
    </submittedName>
</protein>
<dbReference type="PANTHER" id="PTHR15002:SF0">
    <property type="entry name" value="RIBOSOMAL BIOGENESIS PROTEIN LAS1L"/>
    <property type="match status" value="1"/>
</dbReference>
<keyword evidence="2" id="KW-1185">Reference proteome</keyword>
<dbReference type="Proteomes" id="UP001163846">
    <property type="component" value="Unassembled WGS sequence"/>
</dbReference>